<dbReference type="Proteomes" id="UP000534286">
    <property type="component" value="Unassembled WGS sequence"/>
</dbReference>
<name>A0A7W7RYQ5_9ACTN</name>
<accession>A0A7W7RYQ5</accession>
<sequence>MPASSPKKTEVVSGTIRLPPILMVLPAPQLGIAMDTPASWAFCLRNRLPS</sequence>
<dbReference type="AlphaFoldDB" id="A0A7W7RYQ5"/>
<dbReference type="RefSeq" id="WP_184755694.1">
    <property type="nucleotide sequence ID" value="NZ_BAABEK010000016.1"/>
</dbReference>
<keyword evidence="2" id="KW-1185">Reference proteome</keyword>
<organism evidence="1 2">
    <name type="scientific">Streptosporangium album</name>
    <dbReference type="NCBI Taxonomy" id="47479"/>
    <lineage>
        <taxon>Bacteria</taxon>
        <taxon>Bacillati</taxon>
        <taxon>Actinomycetota</taxon>
        <taxon>Actinomycetes</taxon>
        <taxon>Streptosporangiales</taxon>
        <taxon>Streptosporangiaceae</taxon>
        <taxon>Streptosporangium</taxon>
    </lineage>
</organism>
<evidence type="ECO:0000313" key="2">
    <source>
        <dbReference type="Proteomes" id="UP000534286"/>
    </source>
</evidence>
<gene>
    <name evidence="1" type="ORF">FHR32_004081</name>
</gene>
<comment type="caution">
    <text evidence="1">The sequence shown here is derived from an EMBL/GenBank/DDBJ whole genome shotgun (WGS) entry which is preliminary data.</text>
</comment>
<protein>
    <submittedName>
        <fullName evidence="1">Uncharacterized protein</fullName>
    </submittedName>
</protein>
<proteinExistence type="predicted"/>
<dbReference type="EMBL" id="JACHJU010000001">
    <property type="protein sequence ID" value="MBB4939776.1"/>
    <property type="molecule type" value="Genomic_DNA"/>
</dbReference>
<evidence type="ECO:0000313" key="1">
    <source>
        <dbReference type="EMBL" id="MBB4939776.1"/>
    </source>
</evidence>
<reference evidence="1 2" key="1">
    <citation type="submission" date="2020-08" db="EMBL/GenBank/DDBJ databases">
        <title>Sequencing the genomes of 1000 actinobacteria strains.</title>
        <authorList>
            <person name="Klenk H.-P."/>
        </authorList>
    </citation>
    <scope>NUCLEOTIDE SEQUENCE [LARGE SCALE GENOMIC DNA]</scope>
    <source>
        <strain evidence="1 2">DSM 43023</strain>
    </source>
</reference>